<evidence type="ECO:0000313" key="2">
    <source>
        <dbReference type="EMBL" id="RDB24994.1"/>
    </source>
</evidence>
<dbReference type="InterPro" id="IPR046938">
    <property type="entry name" value="DNA_clamp_sf"/>
</dbReference>
<reference evidence="2" key="1">
    <citation type="submission" date="2018-04" db="EMBL/GenBank/DDBJ databases">
        <title>Whole genome sequencing of Hypsizygus marmoreus.</title>
        <authorList>
            <person name="Choi I.-G."/>
            <person name="Min B."/>
            <person name="Kim J.-G."/>
            <person name="Kim S."/>
            <person name="Oh Y.-L."/>
            <person name="Kong W.-S."/>
            <person name="Park H."/>
            <person name="Jeong J."/>
            <person name="Song E.-S."/>
        </authorList>
    </citation>
    <scope>NUCLEOTIDE SEQUENCE [LARGE SCALE GENOMIC DNA]</scope>
    <source>
        <strain evidence="2">51987-8</strain>
    </source>
</reference>
<dbReference type="Proteomes" id="UP000076154">
    <property type="component" value="Unassembled WGS sequence"/>
</dbReference>
<evidence type="ECO:0000256" key="1">
    <source>
        <dbReference type="SAM" id="MobiDB-lite"/>
    </source>
</evidence>
<organism evidence="2 3">
    <name type="scientific">Hypsizygus marmoreus</name>
    <name type="common">White beech mushroom</name>
    <name type="synonym">Agaricus marmoreus</name>
    <dbReference type="NCBI Taxonomy" id="39966"/>
    <lineage>
        <taxon>Eukaryota</taxon>
        <taxon>Fungi</taxon>
        <taxon>Dikarya</taxon>
        <taxon>Basidiomycota</taxon>
        <taxon>Agaricomycotina</taxon>
        <taxon>Agaricomycetes</taxon>
        <taxon>Agaricomycetidae</taxon>
        <taxon>Agaricales</taxon>
        <taxon>Tricholomatineae</taxon>
        <taxon>Lyophyllaceae</taxon>
        <taxon>Hypsizygus</taxon>
    </lineage>
</organism>
<protein>
    <submittedName>
        <fullName evidence="2">Cell cycle checkpoint control protein RAD9A</fullName>
    </submittedName>
</protein>
<dbReference type="SUPFAM" id="SSF55979">
    <property type="entry name" value="DNA clamp"/>
    <property type="match status" value="1"/>
</dbReference>
<dbReference type="Gene3D" id="3.70.10.10">
    <property type="match status" value="1"/>
</dbReference>
<name>A0A369JZW7_HYPMA</name>
<comment type="caution">
    <text evidence="2">The sequence shown here is derived from an EMBL/GenBank/DDBJ whole genome shotgun (WGS) entry which is preliminary data.</text>
</comment>
<dbReference type="EMBL" id="LUEZ02000041">
    <property type="protein sequence ID" value="RDB24994.1"/>
    <property type="molecule type" value="Genomic_DNA"/>
</dbReference>
<dbReference type="AlphaFoldDB" id="A0A369JZW7"/>
<proteinExistence type="predicted"/>
<keyword evidence="3" id="KW-1185">Reference proteome</keyword>
<dbReference type="GO" id="GO:0006281">
    <property type="term" value="P:DNA repair"/>
    <property type="evidence" value="ECO:0007669"/>
    <property type="project" value="TreeGrafter"/>
</dbReference>
<dbReference type="STRING" id="39966.A0A369JZW7"/>
<dbReference type="GO" id="GO:0071479">
    <property type="term" value="P:cellular response to ionizing radiation"/>
    <property type="evidence" value="ECO:0007669"/>
    <property type="project" value="TreeGrafter"/>
</dbReference>
<dbReference type="GO" id="GO:0030896">
    <property type="term" value="C:checkpoint clamp complex"/>
    <property type="evidence" value="ECO:0007669"/>
    <property type="project" value="InterPro"/>
</dbReference>
<accession>A0A369JZW7</accession>
<evidence type="ECO:0000313" key="3">
    <source>
        <dbReference type="Proteomes" id="UP000076154"/>
    </source>
</evidence>
<dbReference type="OrthoDB" id="60092at2759"/>
<dbReference type="Pfam" id="PF04139">
    <property type="entry name" value="Rad9"/>
    <property type="match status" value="1"/>
</dbReference>
<dbReference type="PANTHER" id="PTHR15237:SF0">
    <property type="entry name" value="CELL CYCLE CHECKPOINT CONTROL PROTEIN"/>
    <property type="match status" value="1"/>
</dbReference>
<feature type="compositionally biased region" description="Polar residues" evidence="1">
    <location>
        <begin position="366"/>
        <end position="379"/>
    </location>
</feature>
<dbReference type="InterPro" id="IPR007268">
    <property type="entry name" value="Rad9/Ddc1"/>
</dbReference>
<dbReference type="InParanoid" id="A0A369JZW7"/>
<dbReference type="FunCoup" id="A0A369JZW7">
    <property type="interactions" value="352"/>
</dbReference>
<gene>
    <name evidence="2" type="primary">Rad9a</name>
    <name evidence="2" type="ORF">Hypma_007649</name>
</gene>
<feature type="region of interest" description="Disordered" evidence="1">
    <location>
        <begin position="304"/>
        <end position="396"/>
    </location>
</feature>
<dbReference type="PANTHER" id="PTHR15237">
    <property type="entry name" value="DNA REPAIR PROTEIN RAD9"/>
    <property type="match status" value="1"/>
</dbReference>
<sequence>MQLTLDSFSLKPFTKALTCLSKYGDELSIYATPDSLSLSATNASKSAYCRFKYEKLFFSKYNLSETPSSGDAWATEFEDMMSVTGQLMTKSLLYILKHRTVEKTVERCEMSIVEGHQPTDEETPQADQDMLENKLIIRLHCKHGVVKTHRLVLLTPSSLMAPGVPDALNESNLTIGPKAVKDMIEHFPLARGIKSDPQLIWSFGESEVELRSFESSIDSKGKAQLATELTISAEEFDVYNIYAPPTTIAFHLREFNATIAYADSMSLALDLRFTDPAAPLFIDVEGDNSETLFVISTSQVHGAMADAPSQHCQAMNNKKREREETPAQTSNKKPMKAVKKVEARMLSVPRTPGLDPGPSSVVPPRNSAQLSQLSMRNNTMPPPSFIPPRASTPLSRQVDPREPLFLQSSSQLSTADEEILRSSGLGVESMDAEELANLLEGDGEEVAFDFSSQDAGYHKFLERPHVDVGEPTDSFELEDQAGEIPPTQTAVDSKIFQALFED</sequence>
<dbReference type="GO" id="GO:0000076">
    <property type="term" value="P:DNA replication checkpoint signaling"/>
    <property type="evidence" value="ECO:0007669"/>
    <property type="project" value="TreeGrafter"/>
</dbReference>
<dbReference type="GO" id="GO:0031573">
    <property type="term" value="P:mitotic intra-S DNA damage checkpoint signaling"/>
    <property type="evidence" value="ECO:0007669"/>
    <property type="project" value="TreeGrafter"/>
</dbReference>